<dbReference type="Gene3D" id="3.10.20.90">
    <property type="entry name" value="Phosphatidylinositol 3-kinase Catalytic Subunit, Chain A, domain 1"/>
    <property type="match status" value="1"/>
</dbReference>
<keyword evidence="7 8" id="KW-0927">Auxin signaling pathway</keyword>
<evidence type="ECO:0000256" key="8">
    <source>
        <dbReference type="RuleBase" id="RU004549"/>
    </source>
</evidence>
<gene>
    <name evidence="11" type="ORF">T459_19102</name>
</gene>
<keyword evidence="3 8" id="KW-0678">Repressor</keyword>
<comment type="subcellular location">
    <subcellularLocation>
        <location evidence="1 8">Nucleus</location>
    </subcellularLocation>
</comment>
<dbReference type="AlphaFoldDB" id="A0A2G2Z0N9"/>
<protein>
    <recommendedName>
        <fullName evidence="8">Auxin-responsive protein</fullName>
    </recommendedName>
</protein>
<evidence type="ECO:0000256" key="5">
    <source>
        <dbReference type="ARBA" id="ARBA00023163"/>
    </source>
</evidence>
<dbReference type="Proteomes" id="UP000222542">
    <property type="component" value="Unassembled WGS sequence"/>
</dbReference>
<keyword evidence="5 8" id="KW-0804">Transcription</keyword>
<dbReference type="STRING" id="4072.A0A2G2Z0N9"/>
<dbReference type="PANTHER" id="PTHR31734:SF38">
    <property type="entry name" value="AUXIN-RESPONSIVE PROTEIN IAA29"/>
    <property type="match status" value="1"/>
</dbReference>
<evidence type="ECO:0000256" key="2">
    <source>
        <dbReference type="ARBA" id="ARBA00006728"/>
    </source>
</evidence>
<dbReference type="InterPro" id="IPR053793">
    <property type="entry name" value="PB1-like"/>
</dbReference>
<evidence type="ECO:0000256" key="6">
    <source>
        <dbReference type="ARBA" id="ARBA00023242"/>
    </source>
</evidence>
<feature type="compositionally biased region" description="Basic and acidic residues" evidence="9">
    <location>
        <begin position="69"/>
        <end position="83"/>
    </location>
</feature>
<organism evidence="11 12">
    <name type="scientific">Capsicum annuum</name>
    <name type="common">Capsicum pepper</name>
    <dbReference type="NCBI Taxonomy" id="4072"/>
    <lineage>
        <taxon>Eukaryota</taxon>
        <taxon>Viridiplantae</taxon>
        <taxon>Streptophyta</taxon>
        <taxon>Embryophyta</taxon>
        <taxon>Tracheophyta</taxon>
        <taxon>Spermatophyta</taxon>
        <taxon>Magnoliopsida</taxon>
        <taxon>eudicotyledons</taxon>
        <taxon>Gunneridae</taxon>
        <taxon>Pentapetalae</taxon>
        <taxon>asterids</taxon>
        <taxon>lamiids</taxon>
        <taxon>Solanales</taxon>
        <taxon>Solanaceae</taxon>
        <taxon>Solanoideae</taxon>
        <taxon>Capsiceae</taxon>
        <taxon>Capsicum</taxon>
    </lineage>
</organism>
<keyword evidence="12" id="KW-1185">Reference proteome</keyword>
<feature type="region of interest" description="Disordered" evidence="9">
    <location>
        <begin position="274"/>
        <end position="301"/>
    </location>
</feature>
<evidence type="ECO:0000313" key="12">
    <source>
        <dbReference type="Proteomes" id="UP000222542"/>
    </source>
</evidence>
<comment type="subunit">
    <text evidence="8">Homodimers and heterodimers.</text>
</comment>
<evidence type="ECO:0000256" key="1">
    <source>
        <dbReference type="ARBA" id="ARBA00004123"/>
    </source>
</evidence>
<feature type="region of interest" description="Disordered" evidence="9">
    <location>
        <begin position="69"/>
        <end position="96"/>
    </location>
</feature>
<dbReference type="Pfam" id="PF02309">
    <property type="entry name" value="AUX_IAA"/>
    <property type="match status" value="2"/>
</dbReference>
<comment type="similarity">
    <text evidence="2 8">Belongs to the Aux/IAA family.</text>
</comment>
<proteinExistence type="inferred from homology"/>
<keyword evidence="6 8" id="KW-0539">Nucleus</keyword>
<dbReference type="PANTHER" id="PTHR31734">
    <property type="entry name" value="AUXIN-RESPONSIVE PROTEIN IAA17"/>
    <property type="match status" value="1"/>
</dbReference>
<evidence type="ECO:0000259" key="10">
    <source>
        <dbReference type="PROSITE" id="PS51745"/>
    </source>
</evidence>
<reference evidence="11 12" key="1">
    <citation type="journal article" date="2014" name="Nat. Genet.">
        <title>Genome sequence of the hot pepper provides insights into the evolution of pungency in Capsicum species.</title>
        <authorList>
            <person name="Kim S."/>
            <person name="Park M."/>
            <person name="Yeom S.I."/>
            <person name="Kim Y.M."/>
            <person name="Lee J.M."/>
            <person name="Lee H.A."/>
            <person name="Seo E."/>
            <person name="Choi J."/>
            <person name="Cheong K."/>
            <person name="Kim K.T."/>
            <person name="Jung K."/>
            <person name="Lee G.W."/>
            <person name="Oh S.K."/>
            <person name="Bae C."/>
            <person name="Kim S.B."/>
            <person name="Lee H.Y."/>
            <person name="Kim S.Y."/>
            <person name="Kim M.S."/>
            <person name="Kang B.C."/>
            <person name="Jo Y.D."/>
            <person name="Yang H.B."/>
            <person name="Jeong H.J."/>
            <person name="Kang W.H."/>
            <person name="Kwon J.K."/>
            <person name="Shin C."/>
            <person name="Lim J.Y."/>
            <person name="Park J.H."/>
            <person name="Huh J.H."/>
            <person name="Kim J.S."/>
            <person name="Kim B.D."/>
            <person name="Cohen O."/>
            <person name="Paran I."/>
            <person name="Suh M.C."/>
            <person name="Lee S.B."/>
            <person name="Kim Y.K."/>
            <person name="Shin Y."/>
            <person name="Noh S.J."/>
            <person name="Park J."/>
            <person name="Seo Y.S."/>
            <person name="Kwon S.Y."/>
            <person name="Kim H.A."/>
            <person name="Park J.M."/>
            <person name="Kim H.J."/>
            <person name="Choi S.B."/>
            <person name="Bosland P.W."/>
            <person name="Reeves G."/>
            <person name="Jo S.H."/>
            <person name="Lee B.W."/>
            <person name="Cho H.T."/>
            <person name="Choi H.S."/>
            <person name="Lee M.S."/>
            <person name="Yu Y."/>
            <person name="Do Choi Y."/>
            <person name="Park B.S."/>
            <person name="van Deynze A."/>
            <person name="Ashrafi H."/>
            <person name="Hill T."/>
            <person name="Kim W.T."/>
            <person name="Pai H.S."/>
            <person name="Ahn H.K."/>
            <person name="Yeam I."/>
            <person name="Giovannoni J.J."/>
            <person name="Rose J.K."/>
            <person name="Sorensen I."/>
            <person name="Lee S.J."/>
            <person name="Kim R.W."/>
            <person name="Choi I.Y."/>
            <person name="Choi B.S."/>
            <person name="Lim J.S."/>
            <person name="Lee Y.H."/>
            <person name="Choi D."/>
        </authorList>
    </citation>
    <scope>NUCLEOTIDE SEQUENCE [LARGE SCALE GENOMIC DNA]</scope>
    <source>
        <strain evidence="12">cv. CM334</strain>
    </source>
</reference>
<evidence type="ECO:0000313" key="11">
    <source>
        <dbReference type="EMBL" id="PHT75580.1"/>
    </source>
</evidence>
<dbReference type="SUPFAM" id="SSF54277">
    <property type="entry name" value="CAD &amp; PB1 domains"/>
    <property type="match status" value="1"/>
</dbReference>
<feature type="domain" description="PB1" evidence="10">
    <location>
        <begin position="106"/>
        <end position="182"/>
    </location>
</feature>
<comment type="caution">
    <text evidence="11">The sequence shown here is derived from an EMBL/GenBank/DDBJ whole genome shotgun (WGS) entry which is preliminary data.</text>
</comment>
<dbReference type="PROSITE" id="PS51745">
    <property type="entry name" value="PB1"/>
    <property type="match status" value="1"/>
</dbReference>
<keyword evidence="4 8" id="KW-0805">Transcription regulation</keyword>
<name>A0A2G2Z0N9_CAPAN</name>
<evidence type="ECO:0000256" key="4">
    <source>
        <dbReference type="ARBA" id="ARBA00023015"/>
    </source>
</evidence>
<evidence type="ECO:0000256" key="3">
    <source>
        <dbReference type="ARBA" id="ARBA00022491"/>
    </source>
</evidence>
<dbReference type="EMBL" id="AYRZ02000007">
    <property type="protein sequence ID" value="PHT75580.1"/>
    <property type="molecule type" value="Genomic_DNA"/>
</dbReference>
<evidence type="ECO:0000256" key="7">
    <source>
        <dbReference type="ARBA" id="ARBA00023294"/>
    </source>
</evidence>
<feature type="compositionally biased region" description="Basic and acidic residues" evidence="9">
    <location>
        <begin position="292"/>
        <end position="301"/>
    </location>
</feature>
<comment type="function">
    <text evidence="8">Aux/IAA proteins are short-lived transcriptional factors that function as repressors of early auxin response genes at low auxin concentrations.</text>
</comment>
<dbReference type="GO" id="GO:0006355">
    <property type="term" value="P:regulation of DNA-templated transcription"/>
    <property type="evidence" value="ECO:0007669"/>
    <property type="project" value="InterPro"/>
</dbReference>
<dbReference type="InterPro" id="IPR033389">
    <property type="entry name" value="AUX/IAA_dom"/>
</dbReference>
<evidence type="ECO:0000256" key="9">
    <source>
        <dbReference type="SAM" id="MobiDB-lite"/>
    </source>
</evidence>
<dbReference type="GO" id="GO:0005634">
    <property type="term" value="C:nucleus"/>
    <property type="evidence" value="ECO:0007669"/>
    <property type="project" value="UniProtKB-SubCell"/>
</dbReference>
<dbReference type="InterPro" id="IPR003311">
    <property type="entry name" value="AUX_IAA"/>
</dbReference>
<reference evidence="11 12" key="2">
    <citation type="journal article" date="2017" name="Genome Biol.">
        <title>New reference genome sequences of hot pepper reveal the massive evolution of plant disease-resistance genes by retroduplication.</title>
        <authorList>
            <person name="Kim S."/>
            <person name="Park J."/>
            <person name="Yeom S.I."/>
            <person name="Kim Y.M."/>
            <person name="Seo E."/>
            <person name="Kim K.T."/>
            <person name="Kim M.S."/>
            <person name="Lee J.M."/>
            <person name="Cheong K."/>
            <person name="Shin H.S."/>
            <person name="Kim S.B."/>
            <person name="Han K."/>
            <person name="Lee J."/>
            <person name="Park M."/>
            <person name="Lee H.A."/>
            <person name="Lee H.Y."/>
            <person name="Lee Y."/>
            <person name="Oh S."/>
            <person name="Lee J.H."/>
            <person name="Choi E."/>
            <person name="Choi E."/>
            <person name="Lee S.E."/>
            <person name="Jeon J."/>
            <person name="Kim H."/>
            <person name="Choi G."/>
            <person name="Song H."/>
            <person name="Lee J."/>
            <person name="Lee S.C."/>
            <person name="Kwon J.K."/>
            <person name="Lee H.Y."/>
            <person name="Koo N."/>
            <person name="Hong Y."/>
            <person name="Kim R.W."/>
            <person name="Kang W.H."/>
            <person name="Huh J.H."/>
            <person name="Kang B.C."/>
            <person name="Yang T.J."/>
            <person name="Lee Y.H."/>
            <person name="Bennetzen J.L."/>
            <person name="Choi D."/>
        </authorList>
    </citation>
    <scope>NUCLEOTIDE SEQUENCE [LARGE SCALE GENOMIC DNA]</scope>
    <source>
        <strain evidence="12">cv. CM334</strain>
    </source>
</reference>
<dbReference type="Gramene" id="PHT75580">
    <property type="protein sequence ID" value="PHT75580"/>
    <property type="gene ID" value="T459_19102"/>
</dbReference>
<sequence>MMELQLGLALCGNSAKGYNLDDFNIGSLCGNFNLNNNIMKGSSSEILDVQDENNVQVLQTLPLLVWDKDDADGHNESQRKDGDENGMVGWPPNGGVGGGGRGSNCYKYVKVKMEGIGIARKIDLSNFQSYGTLTDTLISMFGKSRENGDVYKLTYQDKEGDWLLAGDVPWRSSIENLWFVFGLYTQDSAWFRLTSSQGMSFPVMGGLVASIGLAGFDVSDKFSTEGGECGLYMMTYAECLTFDKCVPNVDFDSDLRCMIYASILWHYGSRKEEEKTQSDDEAPMRPPMKIRITKDTEVHDI</sequence>
<accession>A0A2G2Z0N9</accession>
<dbReference type="GO" id="GO:0009734">
    <property type="term" value="P:auxin-activated signaling pathway"/>
    <property type="evidence" value="ECO:0007669"/>
    <property type="project" value="UniProtKB-UniRule"/>
</dbReference>